<comment type="caution">
    <text evidence="1">The sequence shown here is derived from an EMBL/GenBank/DDBJ whole genome shotgun (WGS) entry which is preliminary data.</text>
</comment>
<sequence length="70" mass="7538">MAAARTDGTDEQVMIRPVGRRLLRTLWAVQSDGGVEVDQAALLVLGDLGEGDRTCLEKARRLIPAEMASS</sequence>
<evidence type="ECO:0000313" key="1">
    <source>
        <dbReference type="EMBL" id="GES16622.1"/>
    </source>
</evidence>
<keyword evidence="2" id="KW-1185">Reference proteome</keyword>
<organism evidence="1 2">
    <name type="scientific">Acrocarpospora macrocephala</name>
    <dbReference type="NCBI Taxonomy" id="150177"/>
    <lineage>
        <taxon>Bacteria</taxon>
        <taxon>Bacillati</taxon>
        <taxon>Actinomycetota</taxon>
        <taxon>Actinomycetes</taxon>
        <taxon>Streptosporangiales</taxon>
        <taxon>Streptosporangiaceae</taxon>
        <taxon>Acrocarpospora</taxon>
    </lineage>
</organism>
<dbReference type="Proteomes" id="UP000331127">
    <property type="component" value="Unassembled WGS sequence"/>
</dbReference>
<dbReference type="EMBL" id="BLAE01000108">
    <property type="protein sequence ID" value="GES16622.1"/>
    <property type="molecule type" value="Genomic_DNA"/>
</dbReference>
<gene>
    <name evidence="1" type="ORF">Amac_102200</name>
</gene>
<reference evidence="1 2" key="1">
    <citation type="submission" date="2019-10" db="EMBL/GenBank/DDBJ databases">
        <title>Whole genome shotgun sequence of Acrocarpospora macrocephala NBRC 16266.</title>
        <authorList>
            <person name="Ichikawa N."/>
            <person name="Kimura A."/>
            <person name="Kitahashi Y."/>
            <person name="Komaki H."/>
            <person name="Oguchi A."/>
        </authorList>
    </citation>
    <scope>NUCLEOTIDE SEQUENCE [LARGE SCALE GENOMIC DNA]</scope>
    <source>
        <strain evidence="1 2">NBRC 16266</strain>
    </source>
</reference>
<protein>
    <submittedName>
        <fullName evidence="1">Uncharacterized protein</fullName>
    </submittedName>
</protein>
<accession>A0A5M3X7G7</accession>
<dbReference type="AlphaFoldDB" id="A0A5M3X7G7"/>
<name>A0A5M3X7G7_9ACTN</name>
<evidence type="ECO:0000313" key="2">
    <source>
        <dbReference type="Proteomes" id="UP000331127"/>
    </source>
</evidence>
<proteinExistence type="predicted"/>